<organism evidence="2 3">
    <name type="scientific">Arachidicoccus ginsenosidivorans</name>
    <dbReference type="NCBI Taxonomy" id="496057"/>
    <lineage>
        <taxon>Bacteria</taxon>
        <taxon>Pseudomonadati</taxon>
        <taxon>Bacteroidota</taxon>
        <taxon>Chitinophagia</taxon>
        <taxon>Chitinophagales</taxon>
        <taxon>Chitinophagaceae</taxon>
        <taxon>Arachidicoccus</taxon>
    </lineage>
</organism>
<dbReference type="Proteomes" id="UP000321291">
    <property type="component" value="Chromosome"/>
</dbReference>
<evidence type="ECO:0000259" key="1">
    <source>
        <dbReference type="Pfam" id="PF09000"/>
    </source>
</evidence>
<feature type="domain" description="Colicin E3-like ribonuclease" evidence="1">
    <location>
        <begin position="16"/>
        <end position="74"/>
    </location>
</feature>
<dbReference type="Gene3D" id="3.10.380.10">
    <property type="entry name" value="Colicin E3-like ribonuclease domain"/>
    <property type="match status" value="1"/>
</dbReference>
<dbReference type="SUPFAM" id="SSF63840">
    <property type="entry name" value="Ribonuclease domain of colicin E3"/>
    <property type="match status" value="1"/>
</dbReference>
<dbReference type="GO" id="GO:0043022">
    <property type="term" value="F:ribosome binding"/>
    <property type="evidence" value="ECO:0007669"/>
    <property type="project" value="InterPro"/>
</dbReference>
<dbReference type="RefSeq" id="WP_146780278.1">
    <property type="nucleotide sequence ID" value="NZ_CP042434.1"/>
</dbReference>
<dbReference type="KEGG" id="agi:FSB73_04340"/>
<reference evidence="2 3" key="1">
    <citation type="journal article" date="2017" name="Int. J. Syst. Evol. Microbiol.">
        <title>Arachidicoccus ginsenosidivorans sp. nov., with ginsenoside-converting activity isolated from ginseng cultivating soil.</title>
        <authorList>
            <person name="Siddiqi M.Z."/>
            <person name="Aslam Z."/>
            <person name="Im W.T."/>
        </authorList>
    </citation>
    <scope>NUCLEOTIDE SEQUENCE [LARGE SCALE GENOMIC DNA]</scope>
    <source>
        <strain evidence="2 3">Gsoil 809</strain>
    </source>
</reference>
<dbReference type="GO" id="GO:0003723">
    <property type="term" value="F:RNA binding"/>
    <property type="evidence" value="ECO:0007669"/>
    <property type="project" value="InterPro"/>
</dbReference>
<dbReference type="InterPro" id="IPR009105">
    <property type="entry name" value="Colicin_E3_ribonuclease"/>
</dbReference>
<dbReference type="InterPro" id="IPR036725">
    <property type="entry name" value="ColE3_ribonuclease_sf"/>
</dbReference>
<accession>A0A5B8VIA0</accession>
<protein>
    <recommendedName>
        <fullName evidence="1">Colicin E3-like ribonuclease domain-containing protein</fullName>
    </recommendedName>
</protein>
<dbReference type="GO" id="GO:0016788">
    <property type="term" value="F:hydrolase activity, acting on ester bonds"/>
    <property type="evidence" value="ECO:0007669"/>
    <property type="project" value="InterPro"/>
</dbReference>
<evidence type="ECO:0000313" key="3">
    <source>
        <dbReference type="Proteomes" id="UP000321291"/>
    </source>
</evidence>
<dbReference type="Pfam" id="PF09000">
    <property type="entry name" value="Cytotoxic"/>
    <property type="match status" value="1"/>
</dbReference>
<gene>
    <name evidence="2" type="ORF">FSB73_04340</name>
</gene>
<evidence type="ECO:0000313" key="2">
    <source>
        <dbReference type="EMBL" id="QEC71019.1"/>
    </source>
</evidence>
<keyword evidence="3" id="KW-1185">Reference proteome</keyword>
<proteinExistence type="predicted"/>
<sequence length="75" mass="8618">MVKQEGKGSLILNYNPAPSTLKAYPDAGKGRFYKPSGRKRWRMLDGSIFEWDYQHGRVEKYNKTGKYHLGVISPV</sequence>
<dbReference type="OrthoDB" id="982153at2"/>
<dbReference type="EMBL" id="CP042434">
    <property type="protein sequence ID" value="QEC71019.1"/>
    <property type="molecule type" value="Genomic_DNA"/>
</dbReference>
<name>A0A5B8VIA0_9BACT</name>
<dbReference type="AlphaFoldDB" id="A0A5B8VIA0"/>